<dbReference type="Proteomes" id="UP000000576">
    <property type="component" value="Chromosome"/>
</dbReference>
<gene>
    <name evidence="1" type="ordered locus">XAC0053</name>
</gene>
<accession>A0AAI8EQP9</accession>
<dbReference type="InterPro" id="IPR029063">
    <property type="entry name" value="SAM-dependent_MTases_sf"/>
</dbReference>
<dbReference type="EMBL" id="AE008923">
    <property type="protein sequence ID" value="AAM34945.1"/>
    <property type="molecule type" value="Genomic_DNA"/>
</dbReference>
<dbReference type="KEGG" id="xac:XAC0053"/>
<dbReference type="PANTHER" id="PTHR40036:SF1">
    <property type="entry name" value="MACROCIN O-METHYLTRANSFERASE"/>
    <property type="match status" value="1"/>
</dbReference>
<organism evidence="1 2">
    <name type="scientific">Xanthomonas axonopodis pv. citri (strain 306)</name>
    <dbReference type="NCBI Taxonomy" id="190486"/>
    <lineage>
        <taxon>Bacteria</taxon>
        <taxon>Pseudomonadati</taxon>
        <taxon>Pseudomonadota</taxon>
        <taxon>Gammaproteobacteria</taxon>
        <taxon>Lysobacterales</taxon>
        <taxon>Lysobacteraceae</taxon>
        <taxon>Xanthomonas</taxon>
    </lineage>
</organism>
<protein>
    <submittedName>
        <fullName evidence="1">Methyltransferase</fullName>
    </submittedName>
</protein>
<reference evidence="1 2" key="1">
    <citation type="journal article" date="2002" name="Nature">
        <title>Comparison of the genomes of two Xanthomonas pathogens with differing host specificities.</title>
        <authorList>
            <person name="da Silva A.C."/>
            <person name="Ferro J.A."/>
            <person name="Reinach F.C."/>
            <person name="Farah C.S."/>
            <person name="Furlan L.R."/>
            <person name="Quaggio R.B."/>
            <person name="Monteiro-Vitorello C.B."/>
            <person name="Van Sluys M.A."/>
            <person name="Almeida N.F."/>
            <person name="Alves L.M."/>
            <person name="do Amaral A.M."/>
            <person name="Bertolini M.C."/>
            <person name="Camargo L.E."/>
            <person name="Camarotte G."/>
            <person name="Cannavan F."/>
            <person name="Cardozo J."/>
            <person name="Chambergo F."/>
            <person name="Ciapina L.P."/>
            <person name="Cicarelli R.M."/>
            <person name="Coutinho L.L."/>
            <person name="Cursino-Santos J.R."/>
            <person name="El-Dorry H."/>
            <person name="Faria J.B."/>
            <person name="Ferreira A.J."/>
            <person name="Ferreira R.C."/>
            <person name="Ferro M.I."/>
            <person name="Formighieri E.F."/>
            <person name="Franco M.C."/>
            <person name="Greggio C.C."/>
            <person name="Gruber A."/>
            <person name="Katsuyama A.M."/>
            <person name="Kishi L.T."/>
            <person name="Leite R.P."/>
            <person name="Lemos E.G."/>
            <person name="Lemos M.V."/>
            <person name="Locali E.C."/>
            <person name="Machado M.A."/>
            <person name="Madeira A.M."/>
            <person name="Martinez-Rossi N.M."/>
            <person name="Martins E.C."/>
            <person name="Meidanis J."/>
            <person name="Menck C.F."/>
            <person name="Miyaki C.Y."/>
            <person name="Moon D.H."/>
            <person name="Moreira L.M."/>
            <person name="Novo M.T."/>
            <person name="Okura V.K."/>
            <person name="Oliveira M.C."/>
            <person name="Oliveira V.R."/>
            <person name="Pereira H.A."/>
            <person name="Rossi A."/>
            <person name="Sena J.A."/>
            <person name="Silva C."/>
            <person name="de Souza R.F."/>
            <person name="Spinola L.A."/>
            <person name="Takita M.A."/>
            <person name="Tamura R.E."/>
            <person name="Teixeira E.C."/>
            <person name="Tezza R.I."/>
            <person name="Trindade dos Santos M."/>
            <person name="Truffi D."/>
            <person name="Tsai S.M."/>
            <person name="White F.F."/>
            <person name="Setubal J.C."/>
            <person name="Kitajima J.P."/>
        </authorList>
    </citation>
    <scope>NUCLEOTIDE SEQUENCE [LARGE SCALE GENOMIC DNA]</scope>
    <source>
        <strain evidence="1 2">306</strain>
    </source>
</reference>
<sequence length="279" mass="30548">MSVWKVLPAIALARPQPGYSHCGLPVLAKVSGLSATTIERLKFAYRRLRVGANLHRNDALGALFRAWAYTHATQLTGDYYEFGVYRGNSLAHAWLCYRHHRRHLERSARLPYRRQGTVSAFLAQRPRFYGFDTFAGMPANLEGEDSLAGGSFLASLAQAQARCAAVGLKAPDLQLVQGLFADNAAAIGHTHAAIVHVDCDLYSSAHDALTLIAPRLVQGSVLLCDDYDLFRADNRQGERRALQECADHVGIAFEPWFAYGAASRAFLCHVPTPASAAQP</sequence>
<dbReference type="PANTHER" id="PTHR40036">
    <property type="entry name" value="MACROCIN O-METHYLTRANSFERASE"/>
    <property type="match status" value="1"/>
</dbReference>
<dbReference type="Gene3D" id="3.40.50.150">
    <property type="entry name" value="Vaccinia Virus protein VP39"/>
    <property type="match status" value="1"/>
</dbReference>
<dbReference type="GO" id="GO:0008168">
    <property type="term" value="F:methyltransferase activity"/>
    <property type="evidence" value="ECO:0007669"/>
    <property type="project" value="UniProtKB-KW"/>
</dbReference>
<dbReference type="GO" id="GO:0032259">
    <property type="term" value="P:methylation"/>
    <property type="evidence" value="ECO:0007669"/>
    <property type="project" value="UniProtKB-KW"/>
</dbReference>
<keyword evidence="1" id="KW-0489">Methyltransferase</keyword>
<keyword evidence="1" id="KW-0808">Transferase</keyword>
<dbReference type="Pfam" id="PF05711">
    <property type="entry name" value="TylF"/>
    <property type="match status" value="1"/>
</dbReference>
<proteinExistence type="predicted"/>
<dbReference type="AlphaFoldDB" id="A0AAI8EQP9"/>
<name>A0AAI8EQP9_XANAC</name>
<evidence type="ECO:0000313" key="1">
    <source>
        <dbReference type="EMBL" id="AAM34945.1"/>
    </source>
</evidence>
<evidence type="ECO:0000313" key="2">
    <source>
        <dbReference type="Proteomes" id="UP000000576"/>
    </source>
</evidence>
<dbReference type="InterPro" id="IPR008884">
    <property type="entry name" value="TylF_MeTrfase"/>
</dbReference>